<dbReference type="GO" id="GO:0003723">
    <property type="term" value="F:RNA binding"/>
    <property type="evidence" value="ECO:0007669"/>
    <property type="project" value="InterPro"/>
</dbReference>
<gene>
    <name evidence="2" type="ORF">DF182_25755</name>
</gene>
<dbReference type="Gene3D" id="3.30.70.330">
    <property type="match status" value="1"/>
</dbReference>
<dbReference type="OrthoDB" id="9798855at2"/>
<dbReference type="PANTHER" id="PTHR48034">
    <property type="entry name" value="TRANSFORMER-2 SEX-DETERMINING PROTEIN-RELATED"/>
    <property type="match status" value="1"/>
</dbReference>
<organism evidence="2 3">
    <name type="scientific">Chitinophaga flava</name>
    <dbReference type="NCBI Taxonomy" id="2259036"/>
    <lineage>
        <taxon>Bacteria</taxon>
        <taxon>Pseudomonadati</taxon>
        <taxon>Bacteroidota</taxon>
        <taxon>Chitinophagia</taxon>
        <taxon>Chitinophagales</taxon>
        <taxon>Chitinophagaceae</taxon>
        <taxon>Chitinophaga</taxon>
    </lineage>
</organism>
<dbReference type="InterPro" id="IPR050441">
    <property type="entry name" value="RBM"/>
</dbReference>
<dbReference type="SUPFAM" id="SSF54928">
    <property type="entry name" value="RNA-binding domain, RBD"/>
    <property type="match status" value="1"/>
</dbReference>
<keyword evidence="3" id="KW-1185">Reference proteome</keyword>
<dbReference type="AlphaFoldDB" id="A0A365XUT7"/>
<dbReference type="PROSITE" id="PS50102">
    <property type="entry name" value="RRM"/>
    <property type="match status" value="1"/>
</dbReference>
<dbReference type="InterPro" id="IPR035979">
    <property type="entry name" value="RBD_domain_sf"/>
</dbReference>
<name>A0A365XUT7_9BACT</name>
<comment type="caution">
    <text evidence="2">The sequence shown here is derived from an EMBL/GenBank/DDBJ whole genome shotgun (WGS) entry which is preliminary data.</text>
</comment>
<dbReference type="SMART" id="SM00360">
    <property type="entry name" value="RRM"/>
    <property type="match status" value="1"/>
</dbReference>
<dbReference type="Proteomes" id="UP000253410">
    <property type="component" value="Unassembled WGS sequence"/>
</dbReference>
<dbReference type="Pfam" id="PF00076">
    <property type="entry name" value="RRM_1"/>
    <property type="match status" value="1"/>
</dbReference>
<sequence>MNIFVGNLSRETTEQQLTALFSPFGIVQNAKVVIDSYTGRSKGFGFIEMPDDAHAERAIRNLNGTSVDTQTIVVNAARPRTERERFPRTRY</sequence>
<protein>
    <submittedName>
        <fullName evidence="2">RNA-binding protein</fullName>
    </submittedName>
</protein>
<reference evidence="2 3" key="1">
    <citation type="submission" date="2018-05" db="EMBL/GenBank/DDBJ databases">
        <title>Chitinophaga sp. K3CV102501T nov., isolated from isolated from a monsoon evergreen broad-leaved forest soil.</title>
        <authorList>
            <person name="Lv Y."/>
        </authorList>
    </citation>
    <scope>NUCLEOTIDE SEQUENCE [LARGE SCALE GENOMIC DNA]</scope>
    <source>
        <strain evidence="2 3">GDMCC 1.1325</strain>
    </source>
</reference>
<proteinExistence type="predicted"/>
<dbReference type="RefSeq" id="WP_113618637.1">
    <property type="nucleotide sequence ID" value="NZ_QFFJ01000002.1"/>
</dbReference>
<dbReference type="InterPro" id="IPR012677">
    <property type="entry name" value="Nucleotide-bd_a/b_plait_sf"/>
</dbReference>
<feature type="domain" description="RRM" evidence="1">
    <location>
        <begin position="1"/>
        <end position="79"/>
    </location>
</feature>
<evidence type="ECO:0000313" key="2">
    <source>
        <dbReference type="EMBL" id="RBL89888.1"/>
    </source>
</evidence>
<accession>A0A365XUT7</accession>
<evidence type="ECO:0000313" key="3">
    <source>
        <dbReference type="Proteomes" id="UP000253410"/>
    </source>
</evidence>
<evidence type="ECO:0000259" key="1">
    <source>
        <dbReference type="PROSITE" id="PS50102"/>
    </source>
</evidence>
<dbReference type="InterPro" id="IPR000504">
    <property type="entry name" value="RRM_dom"/>
</dbReference>
<dbReference type="EMBL" id="QFFJ01000002">
    <property type="protein sequence ID" value="RBL89888.1"/>
    <property type="molecule type" value="Genomic_DNA"/>
</dbReference>